<feature type="region of interest" description="Disordered" evidence="15">
    <location>
        <begin position="125"/>
        <end position="144"/>
    </location>
</feature>
<evidence type="ECO:0000256" key="9">
    <source>
        <dbReference type="ARBA" id="ARBA00022801"/>
    </source>
</evidence>
<comment type="domain">
    <text evidence="14">The VLRF1 domain mediates binding to the 60S ribosomal subunit.</text>
</comment>
<organism evidence="17 18">
    <name type="scientific">Porites lobata</name>
    <dbReference type="NCBI Taxonomy" id="104759"/>
    <lineage>
        <taxon>Eukaryota</taxon>
        <taxon>Metazoa</taxon>
        <taxon>Cnidaria</taxon>
        <taxon>Anthozoa</taxon>
        <taxon>Hexacorallia</taxon>
        <taxon>Scleractinia</taxon>
        <taxon>Fungiina</taxon>
        <taxon>Poritidae</taxon>
        <taxon>Porites</taxon>
    </lineage>
</organism>
<dbReference type="PANTHER" id="PTHR16036:SF2">
    <property type="entry name" value="TRNA ENDONUCLEASE ANKZF1"/>
    <property type="match status" value="1"/>
</dbReference>
<keyword evidence="3 14" id="KW-0963">Cytoplasm</keyword>
<reference evidence="17 18" key="1">
    <citation type="submission" date="2022-05" db="EMBL/GenBank/DDBJ databases">
        <authorList>
            <consortium name="Genoscope - CEA"/>
            <person name="William W."/>
        </authorList>
    </citation>
    <scope>NUCLEOTIDE SEQUENCE [LARGE SCALE GENOMIC DNA]</scope>
</reference>
<evidence type="ECO:0000256" key="15">
    <source>
        <dbReference type="SAM" id="MobiDB-lite"/>
    </source>
</evidence>
<keyword evidence="18" id="KW-1185">Reference proteome</keyword>
<evidence type="ECO:0000256" key="6">
    <source>
        <dbReference type="ARBA" id="ARBA00022737"/>
    </source>
</evidence>
<feature type="compositionally biased region" description="Basic residues" evidence="15">
    <location>
        <begin position="444"/>
        <end position="453"/>
    </location>
</feature>
<dbReference type="PROSITE" id="PS50088">
    <property type="entry name" value="ANK_REPEAT"/>
    <property type="match status" value="1"/>
</dbReference>
<feature type="active site" evidence="14">
    <location>
        <position position="262"/>
    </location>
</feature>
<dbReference type="Gene3D" id="1.25.40.20">
    <property type="entry name" value="Ankyrin repeat-containing domain"/>
    <property type="match status" value="1"/>
</dbReference>
<feature type="repeat" description="ANK" evidence="13">
    <location>
        <begin position="639"/>
        <end position="671"/>
    </location>
</feature>
<evidence type="ECO:0000256" key="1">
    <source>
        <dbReference type="ARBA" id="ARBA00004496"/>
    </source>
</evidence>
<feature type="compositionally biased region" description="Low complexity" evidence="15">
    <location>
        <begin position="125"/>
        <end position="134"/>
    </location>
</feature>
<evidence type="ECO:0000256" key="3">
    <source>
        <dbReference type="ARBA" id="ARBA00022490"/>
    </source>
</evidence>
<comment type="subcellular location">
    <subcellularLocation>
        <location evidence="1">Cytoplasm</location>
    </subcellularLocation>
</comment>
<dbReference type="InterPro" id="IPR041175">
    <property type="entry name" value="VLRF1/Vms1"/>
</dbReference>
<evidence type="ECO:0000256" key="5">
    <source>
        <dbReference type="ARBA" id="ARBA00022723"/>
    </source>
</evidence>
<proteinExistence type="inferred from homology"/>
<dbReference type="InterPro" id="IPR041540">
    <property type="entry name" value="VATC"/>
</dbReference>
<feature type="domain" description="VLRF1" evidence="16">
    <location>
        <begin position="219"/>
        <end position="362"/>
    </location>
</feature>
<dbReference type="Pfam" id="PF18826">
    <property type="entry name" value="bVLRF1"/>
    <property type="match status" value="1"/>
</dbReference>
<feature type="region of interest" description="Disordered" evidence="15">
    <location>
        <begin position="256"/>
        <end position="279"/>
    </location>
</feature>
<sequence length="828" mass="92956">MTRRMVEKDHCRKMAIATTSSRSAAGVSLFDQELMELLKGLRVARNTENGDNEKMLCEKEYPQQNAPLEIAEKSGTSCSVCQVIFDSVETQREHFKLDWHRFNLKQKLMDKPILSEDAFEETISGELSSISGSDSDTDSDGDLSMESAAQCTMSPINDHQFEGRDDIRLAVIGERKHPKVFFVNEDGDVLSVYRTVLYSVKNIPVTPDAMLSLLTSLPKKDYWVILMTAGGHFAGAVFRGKDVLTHKTFHRYTVRAKRGTAQGARDSQQGGKQPKSAGASLRRYNEAALVQEVQDLLEAWSQHVEHCDRIFLRTPAYNKSMFFGGKKPPFKKDDERIRTIPFPTRRPTFKEVKRVHQELSSVQLLGKNTDVDVQSLFTQLTQEKPVENTPKFTEDKILSWEGTQTNEYGIKERGKLDTQESSVEHHADQAATVTAARPQEASKKTKRKKAKSKKAADSQLNEEDEVTPEQHLWNRLYCAVVSGNTQVISSILRNSVDSTGQKDLTCEGVPIKADGNLNYGNSGMNELQESDLENDRKVEGTGKDFDSSLQVQGSESCRFDVSVKQCGKESDSSEYTDLKIHELKGLVRSGEEDTRTSSISLCQSKSWVEETTEADREGSACDMSSKRLLDAINGCFGEGGETLLHVASRSSRTDIVLSLLEFGANPAVKDGRGRPPFVVAGSKETRNEFRRFMAAFPDRYDYAKAQIPSALTPEMESEKDKRNTERKKAQKKAQKQRVKEQKALERKKEEEETEKKALQALSEREKRALAAEKRFAQQQASKQAGITTCCAWCSVSLTGQVPFERLTYKYCSTACVKAHRLDMEAQQR</sequence>
<keyword evidence="5" id="KW-0479">Metal-binding</keyword>
<dbReference type="Proteomes" id="UP001159405">
    <property type="component" value="Unassembled WGS sequence"/>
</dbReference>
<evidence type="ECO:0000256" key="13">
    <source>
        <dbReference type="PROSITE-ProRule" id="PRU00023"/>
    </source>
</evidence>
<dbReference type="PROSITE" id="PS50297">
    <property type="entry name" value="ANK_REP_REGION"/>
    <property type="match status" value="1"/>
</dbReference>
<evidence type="ECO:0000313" key="17">
    <source>
        <dbReference type="EMBL" id="CAH3154461.1"/>
    </source>
</evidence>
<name>A0ABN8Q034_9CNID</name>
<dbReference type="Pfam" id="PF00023">
    <property type="entry name" value="Ank"/>
    <property type="match status" value="1"/>
</dbReference>
<feature type="compositionally biased region" description="Basic and acidic residues" evidence="15">
    <location>
        <begin position="737"/>
        <end position="757"/>
    </location>
</feature>
<dbReference type="PROSITE" id="PS52044">
    <property type="entry name" value="VLRF1"/>
    <property type="match status" value="1"/>
</dbReference>
<evidence type="ECO:0000256" key="11">
    <source>
        <dbReference type="ARBA" id="ARBA00023043"/>
    </source>
</evidence>
<feature type="compositionally biased region" description="Basic and acidic residues" evidence="15">
    <location>
        <begin position="409"/>
        <end position="428"/>
    </location>
</feature>
<evidence type="ECO:0000256" key="10">
    <source>
        <dbReference type="ARBA" id="ARBA00022833"/>
    </source>
</evidence>
<dbReference type="EMBL" id="CALNXK010000098">
    <property type="protein sequence ID" value="CAH3154461.1"/>
    <property type="molecule type" value="Genomic_DNA"/>
</dbReference>
<feature type="compositionally biased region" description="Basic and acidic residues" evidence="15">
    <location>
        <begin position="716"/>
        <end position="727"/>
    </location>
</feature>
<keyword evidence="9 14" id="KW-0378">Hydrolase</keyword>
<evidence type="ECO:0000256" key="14">
    <source>
        <dbReference type="PROSITE-ProRule" id="PRU01389"/>
    </source>
</evidence>
<dbReference type="SUPFAM" id="SSF48403">
    <property type="entry name" value="Ankyrin repeat"/>
    <property type="match status" value="1"/>
</dbReference>
<dbReference type="InterPro" id="IPR036770">
    <property type="entry name" value="Ankyrin_rpt-contain_sf"/>
</dbReference>
<evidence type="ECO:0000313" key="18">
    <source>
        <dbReference type="Proteomes" id="UP001159405"/>
    </source>
</evidence>
<comment type="similarity">
    <text evidence="2 14">Belongs to the ANKZF1/VMS1 family.</text>
</comment>
<keyword evidence="8" id="KW-0863">Zinc-finger</keyword>
<dbReference type="InterPro" id="IPR047139">
    <property type="entry name" value="ANKZ1/VMS1"/>
</dbReference>
<evidence type="ECO:0000256" key="7">
    <source>
        <dbReference type="ARBA" id="ARBA00022759"/>
    </source>
</evidence>
<accession>A0ABN8Q034</accession>
<evidence type="ECO:0000256" key="4">
    <source>
        <dbReference type="ARBA" id="ARBA00022722"/>
    </source>
</evidence>
<keyword evidence="4 14" id="KW-0540">Nuclease</keyword>
<protein>
    <recommendedName>
        <fullName evidence="16">VLRF1 domain-containing protein</fullName>
    </recommendedName>
</protein>
<dbReference type="SMART" id="SM00248">
    <property type="entry name" value="ANK"/>
    <property type="match status" value="2"/>
</dbReference>
<dbReference type="PANTHER" id="PTHR16036">
    <property type="entry name" value="ANKYRIN REPEAT AND ZINC FINGER DOMAIN-CONTAINING PROTEIN 1"/>
    <property type="match status" value="1"/>
</dbReference>
<keyword evidence="11 13" id="KW-0040">ANK repeat</keyword>
<evidence type="ECO:0000256" key="2">
    <source>
        <dbReference type="ARBA" id="ARBA00009262"/>
    </source>
</evidence>
<keyword evidence="7 14" id="KW-0255">Endonuclease</keyword>
<dbReference type="Pfam" id="PF18716">
    <property type="entry name" value="VATC"/>
    <property type="match status" value="1"/>
</dbReference>
<evidence type="ECO:0000259" key="16">
    <source>
        <dbReference type="PROSITE" id="PS52044"/>
    </source>
</evidence>
<evidence type="ECO:0000256" key="12">
    <source>
        <dbReference type="ARBA" id="ARBA00023054"/>
    </source>
</evidence>
<feature type="region of interest" description="Disordered" evidence="15">
    <location>
        <begin position="707"/>
        <end position="757"/>
    </location>
</feature>
<feature type="region of interest" description="Disordered" evidence="15">
    <location>
        <begin position="408"/>
        <end position="467"/>
    </location>
</feature>
<comment type="caution">
    <text evidence="17">The sequence shown here is derived from an EMBL/GenBank/DDBJ whole genome shotgun (WGS) entry which is preliminary data.</text>
</comment>
<keyword evidence="6" id="KW-0677">Repeat</keyword>
<evidence type="ECO:0000256" key="8">
    <source>
        <dbReference type="ARBA" id="ARBA00022771"/>
    </source>
</evidence>
<keyword evidence="10" id="KW-0862">Zinc</keyword>
<keyword evidence="12" id="KW-0175">Coiled coil</keyword>
<dbReference type="InterPro" id="IPR002110">
    <property type="entry name" value="Ankyrin_rpt"/>
</dbReference>
<gene>
    <name evidence="17" type="ORF">PLOB_00050032</name>
</gene>